<dbReference type="Proteomes" id="UP000632222">
    <property type="component" value="Unassembled WGS sequence"/>
</dbReference>
<gene>
    <name evidence="1" type="ORF">GCM10008938_36190</name>
</gene>
<protein>
    <submittedName>
        <fullName evidence="1">Uncharacterized protein</fullName>
    </submittedName>
</protein>
<organism evidence="1 2">
    <name type="scientific">Deinococcus roseus</name>
    <dbReference type="NCBI Taxonomy" id="392414"/>
    <lineage>
        <taxon>Bacteria</taxon>
        <taxon>Thermotogati</taxon>
        <taxon>Deinococcota</taxon>
        <taxon>Deinococci</taxon>
        <taxon>Deinococcales</taxon>
        <taxon>Deinococcaceae</taxon>
        <taxon>Deinococcus</taxon>
    </lineage>
</organism>
<evidence type="ECO:0000313" key="1">
    <source>
        <dbReference type="EMBL" id="GGJ46783.1"/>
    </source>
</evidence>
<dbReference type="EMBL" id="BMOD01000017">
    <property type="protein sequence ID" value="GGJ46783.1"/>
    <property type="molecule type" value="Genomic_DNA"/>
</dbReference>
<name>A0ABQ2D5G4_9DEIO</name>
<proteinExistence type="predicted"/>
<evidence type="ECO:0000313" key="2">
    <source>
        <dbReference type="Proteomes" id="UP000632222"/>
    </source>
</evidence>
<sequence length="112" mass="12835">MRLEAGQSKQPLFDFDRTFYFFDVHSIPKIRAEQNHYGPAFALELGPDCLLFEEHLLEQEVCQHTAMALLGHLTLDLGVQFSWQAHSHDPDSGQHSEVRQGTEQDLLSLWDA</sequence>
<keyword evidence="2" id="KW-1185">Reference proteome</keyword>
<comment type="caution">
    <text evidence="1">The sequence shown here is derived from an EMBL/GenBank/DDBJ whole genome shotgun (WGS) entry which is preliminary data.</text>
</comment>
<accession>A0ABQ2D5G4</accession>
<reference evidence="2" key="1">
    <citation type="journal article" date="2019" name="Int. J. Syst. Evol. Microbiol.">
        <title>The Global Catalogue of Microorganisms (GCM) 10K type strain sequencing project: providing services to taxonomists for standard genome sequencing and annotation.</title>
        <authorList>
            <consortium name="The Broad Institute Genomics Platform"/>
            <consortium name="The Broad Institute Genome Sequencing Center for Infectious Disease"/>
            <person name="Wu L."/>
            <person name="Ma J."/>
        </authorList>
    </citation>
    <scope>NUCLEOTIDE SEQUENCE [LARGE SCALE GENOMIC DNA]</scope>
    <source>
        <strain evidence="2">JCM 14370</strain>
    </source>
</reference>